<evidence type="ECO:0000259" key="1">
    <source>
        <dbReference type="Pfam" id="PF00561"/>
    </source>
</evidence>
<evidence type="ECO:0000313" key="3">
    <source>
        <dbReference type="Proteomes" id="UP001055712"/>
    </source>
</evidence>
<name>A0A9D4TLX9_CHLVU</name>
<dbReference type="EMBL" id="SIDB01000009">
    <property type="protein sequence ID" value="KAI3428812.1"/>
    <property type="molecule type" value="Genomic_DNA"/>
</dbReference>
<reference evidence="2" key="2">
    <citation type="submission" date="2020-11" db="EMBL/GenBank/DDBJ databases">
        <authorList>
            <person name="Cecchin M."/>
            <person name="Marcolungo L."/>
            <person name="Rossato M."/>
            <person name="Girolomoni L."/>
            <person name="Cosentino E."/>
            <person name="Cuine S."/>
            <person name="Li-Beisson Y."/>
            <person name="Delledonne M."/>
            <person name="Ballottari M."/>
        </authorList>
    </citation>
    <scope>NUCLEOTIDE SEQUENCE</scope>
    <source>
        <strain evidence="2">211/11P</strain>
        <tissue evidence="2">Whole cell</tissue>
    </source>
</reference>
<dbReference type="SUPFAM" id="SSF53474">
    <property type="entry name" value="alpha/beta-Hydrolases"/>
    <property type="match status" value="1"/>
</dbReference>
<dbReference type="PANTHER" id="PTHR43798:SF33">
    <property type="entry name" value="HYDROLASE, PUTATIVE (AFU_ORTHOLOGUE AFUA_2G14860)-RELATED"/>
    <property type="match status" value="1"/>
</dbReference>
<dbReference type="AlphaFoldDB" id="A0A9D4TLX9"/>
<reference evidence="2" key="1">
    <citation type="journal article" date="2019" name="Plant J.">
        <title>Chlorella vulgaris genome assembly and annotation reveals the molecular basis for metabolic acclimation to high light conditions.</title>
        <authorList>
            <person name="Cecchin M."/>
            <person name="Marcolungo L."/>
            <person name="Rossato M."/>
            <person name="Girolomoni L."/>
            <person name="Cosentino E."/>
            <person name="Cuine S."/>
            <person name="Li-Beisson Y."/>
            <person name="Delledonne M."/>
            <person name="Ballottari M."/>
        </authorList>
    </citation>
    <scope>NUCLEOTIDE SEQUENCE</scope>
    <source>
        <strain evidence="2">211/11P</strain>
    </source>
</reference>
<dbReference type="InterPro" id="IPR029058">
    <property type="entry name" value="AB_hydrolase_fold"/>
</dbReference>
<dbReference type="InterPro" id="IPR000073">
    <property type="entry name" value="AB_hydrolase_1"/>
</dbReference>
<keyword evidence="3" id="KW-1185">Reference proteome</keyword>
<comment type="caution">
    <text evidence="2">The sequence shown here is derived from an EMBL/GenBank/DDBJ whole genome shotgun (WGS) entry which is preliminary data.</text>
</comment>
<dbReference type="Gene3D" id="3.40.50.1820">
    <property type="entry name" value="alpha/beta hydrolase"/>
    <property type="match status" value="1"/>
</dbReference>
<dbReference type="PANTHER" id="PTHR43798">
    <property type="entry name" value="MONOACYLGLYCEROL LIPASE"/>
    <property type="match status" value="1"/>
</dbReference>
<dbReference type="Proteomes" id="UP001055712">
    <property type="component" value="Unassembled WGS sequence"/>
</dbReference>
<accession>A0A9D4TLX9</accession>
<dbReference type="Pfam" id="PF00561">
    <property type="entry name" value="Abhydrolase_1"/>
    <property type="match status" value="1"/>
</dbReference>
<organism evidence="2 3">
    <name type="scientific">Chlorella vulgaris</name>
    <name type="common">Green alga</name>
    <dbReference type="NCBI Taxonomy" id="3077"/>
    <lineage>
        <taxon>Eukaryota</taxon>
        <taxon>Viridiplantae</taxon>
        <taxon>Chlorophyta</taxon>
        <taxon>core chlorophytes</taxon>
        <taxon>Trebouxiophyceae</taxon>
        <taxon>Chlorellales</taxon>
        <taxon>Chlorellaceae</taxon>
        <taxon>Chlorella clade</taxon>
        <taxon>Chlorella</taxon>
    </lineage>
</organism>
<feature type="domain" description="AB hydrolase-1" evidence="1">
    <location>
        <begin position="43"/>
        <end position="145"/>
    </location>
</feature>
<gene>
    <name evidence="2" type="ORF">D9Q98_007629</name>
</gene>
<dbReference type="OrthoDB" id="294702at2759"/>
<evidence type="ECO:0000313" key="2">
    <source>
        <dbReference type="EMBL" id="KAI3428812.1"/>
    </source>
</evidence>
<sequence>MQHTLALRDARSLSYTWFGTAASRGGTNRAPSASVGNRTSGSPTIVYLHGFTSSRLEAELVHADALYHGQAVLAVDRPGYGCSSPHPDQTVESTAADVRELLDALELQQVAMMGVSGGSPFACACAALMPERVVALLLLSPLMPTLGREEQLLAGAGNASLRMCHGIQHRPWQVWATLHMLRLIQKVPHGNLLLKAGGFAEVDRRAVDEMPQEAAKLKAAVREGLAQGVSGAMRDLHVFHVAPPSVDLAAIRCKTHVWQGRQDTTTPPAMAQHYAATIPGAQLHMKDEGHLSLGFKHNREILGSIADEASQARGLM</sequence>
<protein>
    <recommendedName>
        <fullName evidence="1">AB hydrolase-1 domain-containing protein</fullName>
    </recommendedName>
</protein>
<dbReference type="InterPro" id="IPR050266">
    <property type="entry name" value="AB_hydrolase_sf"/>
</dbReference>
<dbReference type="GO" id="GO:0016020">
    <property type="term" value="C:membrane"/>
    <property type="evidence" value="ECO:0007669"/>
    <property type="project" value="TreeGrafter"/>
</dbReference>
<proteinExistence type="predicted"/>